<evidence type="ECO:0000313" key="3">
    <source>
        <dbReference type="Proteomes" id="UP000693946"/>
    </source>
</evidence>
<evidence type="ECO:0000256" key="1">
    <source>
        <dbReference type="SAM" id="MobiDB-lite"/>
    </source>
</evidence>
<dbReference type="AlphaFoldDB" id="A0AAV6QF79"/>
<reference evidence="2 3" key="1">
    <citation type="journal article" date="2021" name="Sci. Rep.">
        <title>Chromosome anchoring in Senegalese sole (Solea senegalensis) reveals sex-associated markers and genome rearrangements in flatfish.</title>
        <authorList>
            <person name="Guerrero-Cozar I."/>
            <person name="Gomez-Garrido J."/>
            <person name="Berbel C."/>
            <person name="Martinez-Blanch J.F."/>
            <person name="Alioto T."/>
            <person name="Claros M.G."/>
            <person name="Gagnaire P.A."/>
            <person name="Manchado M."/>
        </authorList>
    </citation>
    <scope>NUCLEOTIDE SEQUENCE [LARGE SCALE GENOMIC DNA]</scope>
    <source>
        <strain evidence="2">Sse05_10M</strain>
    </source>
</reference>
<dbReference type="EMBL" id="JAGKHQ010000017">
    <property type="protein sequence ID" value="KAG7490478.1"/>
    <property type="molecule type" value="Genomic_DNA"/>
</dbReference>
<gene>
    <name evidence="2" type="ORF">JOB18_036413</name>
</gene>
<comment type="caution">
    <text evidence="2">The sequence shown here is derived from an EMBL/GenBank/DDBJ whole genome shotgun (WGS) entry which is preliminary data.</text>
</comment>
<keyword evidence="3" id="KW-1185">Reference proteome</keyword>
<proteinExistence type="predicted"/>
<feature type="region of interest" description="Disordered" evidence="1">
    <location>
        <begin position="15"/>
        <end position="36"/>
    </location>
</feature>
<protein>
    <submittedName>
        <fullName evidence="2">Uncharacterized protein</fullName>
    </submittedName>
</protein>
<organism evidence="2 3">
    <name type="scientific">Solea senegalensis</name>
    <name type="common">Senegalese sole</name>
    <dbReference type="NCBI Taxonomy" id="28829"/>
    <lineage>
        <taxon>Eukaryota</taxon>
        <taxon>Metazoa</taxon>
        <taxon>Chordata</taxon>
        <taxon>Craniata</taxon>
        <taxon>Vertebrata</taxon>
        <taxon>Euteleostomi</taxon>
        <taxon>Actinopterygii</taxon>
        <taxon>Neopterygii</taxon>
        <taxon>Teleostei</taxon>
        <taxon>Neoteleostei</taxon>
        <taxon>Acanthomorphata</taxon>
        <taxon>Carangaria</taxon>
        <taxon>Pleuronectiformes</taxon>
        <taxon>Pleuronectoidei</taxon>
        <taxon>Soleidae</taxon>
        <taxon>Solea</taxon>
    </lineage>
</organism>
<evidence type="ECO:0000313" key="2">
    <source>
        <dbReference type="EMBL" id="KAG7490478.1"/>
    </source>
</evidence>
<sequence>MQQCYICGTLKNSDNVNYQTSTSGSFPTDPESSSGTSLPHIVNAHFACSVQHFVFREPNPGHRLTHTAFSLDYTRERDTHRQTLST</sequence>
<dbReference type="Proteomes" id="UP000693946">
    <property type="component" value="Linkage Group LG5"/>
</dbReference>
<name>A0AAV6QF79_SOLSE</name>
<accession>A0AAV6QF79</accession>